<keyword evidence="2" id="KW-1185">Reference proteome</keyword>
<gene>
    <name evidence="1" type="ORF">PXEA_LOCUS27926</name>
</gene>
<sequence length="85" mass="9671">MNVFFACLFPRRPPREYVRGRLQWGLCKKMASTSELQCSFASLQAWPAPKLTGLALTDSQLRRFDVTGVLEKQRPRIQRIAGFGA</sequence>
<accession>A0A448XE54</accession>
<feature type="non-terminal residue" evidence="1">
    <location>
        <position position="1"/>
    </location>
</feature>
<dbReference type="Proteomes" id="UP000784294">
    <property type="component" value="Unassembled WGS sequence"/>
</dbReference>
<evidence type="ECO:0000313" key="1">
    <source>
        <dbReference type="EMBL" id="VEL34486.1"/>
    </source>
</evidence>
<proteinExistence type="predicted"/>
<organism evidence="1 2">
    <name type="scientific">Protopolystoma xenopodis</name>
    <dbReference type="NCBI Taxonomy" id="117903"/>
    <lineage>
        <taxon>Eukaryota</taxon>
        <taxon>Metazoa</taxon>
        <taxon>Spiralia</taxon>
        <taxon>Lophotrochozoa</taxon>
        <taxon>Platyhelminthes</taxon>
        <taxon>Monogenea</taxon>
        <taxon>Polyopisthocotylea</taxon>
        <taxon>Polystomatidea</taxon>
        <taxon>Polystomatidae</taxon>
        <taxon>Protopolystoma</taxon>
    </lineage>
</organism>
<reference evidence="1" key="1">
    <citation type="submission" date="2018-11" db="EMBL/GenBank/DDBJ databases">
        <authorList>
            <consortium name="Pathogen Informatics"/>
        </authorList>
    </citation>
    <scope>NUCLEOTIDE SEQUENCE</scope>
</reference>
<evidence type="ECO:0000313" key="2">
    <source>
        <dbReference type="Proteomes" id="UP000784294"/>
    </source>
</evidence>
<dbReference type="AlphaFoldDB" id="A0A448XE54"/>
<comment type="caution">
    <text evidence="1">The sequence shown here is derived from an EMBL/GenBank/DDBJ whole genome shotgun (WGS) entry which is preliminary data.</text>
</comment>
<name>A0A448XE54_9PLAT</name>
<protein>
    <submittedName>
        <fullName evidence="1">Uncharacterized protein</fullName>
    </submittedName>
</protein>
<dbReference type="EMBL" id="CAAALY010247755">
    <property type="protein sequence ID" value="VEL34486.1"/>
    <property type="molecule type" value="Genomic_DNA"/>
</dbReference>